<evidence type="ECO:0000313" key="3">
    <source>
        <dbReference type="Proteomes" id="UP000284706"/>
    </source>
</evidence>
<keyword evidence="3" id="KW-1185">Reference proteome</keyword>
<accession>A0A409WD45</accession>
<feature type="compositionally biased region" description="Low complexity" evidence="1">
    <location>
        <begin position="103"/>
        <end position="119"/>
    </location>
</feature>
<feature type="compositionally biased region" description="Polar residues" evidence="1">
    <location>
        <begin position="1"/>
        <end position="17"/>
    </location>
</feature>
<proteinExistence type="predicted"/>
<protein>
    <submittedName>
        <fullName evidence="2">Uncharacterized protein</fullName>
    </submittedName>
</protein>
<dbReference type="AlphaFoldDB" id="A0A409WD45"/>
<evidence type="ECO:0000256" key="1">
    <source>
        <dbReference type="SAM" id="MobiDB-lite"/>
    </source>
</evidence>
<feature type="compositionally biased region" description="Polar residues" evidence="1">
    <location>
        <begin position="67"/>
        <end position="87"/>
    </location>
</feature>
<dbReference type="InParanoid" id="A0A409WD45"/>
<feature type="region of interest" description="Disordered" evidence="1">
    <location>
        <begin position="1"/>
        <end position="150"/>
    </location>
</feature>
<evidence type="ECO:0000313" key="2">
    <source>
        <dbReference type="EMBL" id="PPQ76428.1"/>
    </source>
</evidence>
<name>A0A409WD45_9AGAR</name>
<comment type="caution">
    <text evidence="2">The sequence shown here is derived from an EMBL/GenBank/DDBJ whole genome shotgun (WGS) entry which is preliminary data.</text>
</comment>
<feature type="compositionally biased region" description="Polar residues" evidence="1">
    <location>
        <begin position="141"/>
        <end position="150"/>
    </location>
</feature>
<dbReference type="Proteomes" id="UP000284706">
    <property type="component" value="Unassembled WGS sequence"/>
</dbReference>
<sequence length="150" mass="16408">TTRTSLSSSNNPFNHQEPTPPSTPGSLLSRYTKPLERHRLGGAETAPLFYALRTRKDGEDVGRSSARLPTSRTAELQNFPRTRTGTRAGQLHRQDKDASLNFTSNPSNPNAPANPANTSLTCKDPFPSQYPSPFLPRFSRGTRSPSSNIA</sequence>
<reference evidence="2 3" key="1">
    <citation type="journal article" date="2018" name="Evol. Lett.">
        <title>Horizontal gene cluster transfer increased hallucinogenic mushroom diversity.</title>
        <authorList>
            <person name="Reynolds H.T."/>
            <person name="Vijayakumar V."/>
            <person name="Gluck-Thaler E."/>
            <person name="Korotkin H.B."/>
            <person name="Matheny P.B."/>
            <person name="Slot J.C."/>
        </authorList>
    </citation>
    <scope>NUCLEOTIDE SEQUENCE [LARGE SCALE GENOMIC DNA]</scope>
    <source>
        <strain evidence="2 3">SRW20</strain>
    </source>
</reference>
<organism evidence="2 3">
    <name type="scientific">Gymnopilus dilepis</name>
    <dbReference type="NCBI Taxonomy" id="231916"/>
    <lineage>
        <taxon>Eukaryota</taxon>
        <taxon>Fungi</taxon>
        <taxon>Dikarya</taxon>
        <taxon>Basidiomycota</taxon>
        <taxon>Agaricomycotina</taxon>
        <taxon>Agaricomycetes</taxon>
        <taxon>Agaricomycetidae</taxon>
        <taxon>Agaricales</taxon>
        <taxon>Agaricineae</taxon>
        <taxon>Hymenogastraceae</taxon>
        <taxon>Gymnopilus</taxon>
    </lineage>
</organism>
<feature type="non-terminal residue" evidence="2">
    <location>
        <position position="1"/>
    </location>
</feature>
<dbReference type="EMBL" id="NHYE01005161">
    <property type="protein sequence ID" value="PPQ76428.1"/>
    <property type="molecule type" value="Genomic_DNA"/>
</dbReference>
<gene>
    <name evidence="2" type="ORF">CVT26_013093</name>
</gene>